<dbReference type="STRING" id="51642.NSMM_610028"/>
<evidence type="ECO:0000259" key="8">
    <source>
        <dbReference type="Pfam" id="PF03807"/>
    </source>
</evidence>
<dbReference type="AlphaFoldDB" id="A0A1G5SHF4"/>
<dbReference type="EMBL" id="FMWO01000071">
    <property type="protein sequence ID" value="SCZ86614.1"/>
    <property type="molecule type" value="Genomic_DNA"/>
</dbReference>
<evidence type="ECO:0000256" key="1">
    <source>
        <dbReference type="ARBA" id="ARBA00005525"/>
    </source>
</evidence>
<evidence type="ECO:0000256" key="6">
    <source>
        <dbReference type="PIRSR" id="PIRSR000193-1"/>
    </source>
</evidence>
<keyword evidence="4 7" id="KW-0641">Proline biosynthesis</keyword>
<evidence type="ECO:0000256" key="5">
    <source>
        <dbReference type="NCBIfam" id="TIGR00112"/>
    </source>
</evidence>
<dbReference type="Proteomes" id="UP000198729">
    <property type="component" value="Unassembled WGS sequence"/>
</dbReference>
<dbReference type="PROSITE" id="PS00521">
    <property type="entry name" value="P5CR"/>
    <property type="match status" value="1"/>
</dbReference>
<dbReference type="Gene3D" id="1.10.3730.10">
    <property type="entry name" value="ProC C-terminal domain-like"/>
    <property type="match status" value="1"/>
</dbReference>
<feature type="binding site" evidence="6">
    <location>
        <begin position="67"/>
        <end position="70"/>
    </location>
    <ligand>
        <name>NADP(+)</name>
        <dbReference type="ChEBI" id="CHEBI:58349"/>
    </ligand>
</feature>
<evidence type="ECO:0000256" key="2">
    <source>
        <dbReference type="ARBA" id="ARBA00022857"/>
    </source>
</evidence>
<dbReference type="InterPro" id="IPR000304">
    <property type="entry name" value="Pyrroline-COOH_reductase"/>
</dbReference>
<dbReference type="InterPro" id="IPR028939">
    <property type="entry name" value="P5C_Rdtase_cat_N"/>
</dbReference>
<keyword evidence="2 4" id="KW-0521">NADP</keyword>
<gene>
    <name evidence="4 10" type="primary">proC</name>
    <name evidence="10" type="ORF">NSMM_610028</name>
</gene>
<dbReference type="PIRSF" id="PIRSF000193">
    <property type="entry name" value="Pyrrol-5-carb_rd"/>
    <property type="match status" value="1"/>
</dbReference>
<dbReference type="Pfam" id="PF03807">
    <property type="entry name" value="F420_oxidored"/>
    <property type="match status" value="1"/>
</dbReference>
<keyword evidence="3 4" id="KW-0560">Oxidoreductase</keyword>
<dbReference type="UniPathway" id="UPA00098">
    <property type="reaction ID" value="UER00361"/>
</dbReference>
<feature type="domain" description="Pyrroline-5-carboxylate reductase catalytic N-terminal" evidence="8">
    <location>
        <begin position="3"/>
        <end position="95"/>
    </location>
</feature>
<dbReference type="InterPro" id="IPR036291">
    <property type="entry name" value="NAD(P)-bd_dom_sf"/>
</dbReference>
<dbReference type="SUPFAM" id="SSF48179">
    <property type="entry name" value="6-phosphogluconate dehydrogenase C-terminal domain-like"/>
    <property type="match status" value="1"/>
</dbReference>
<reference evidence="10 11" key="1">
    <citation type="submission" date="2016-10" db="EMBL/GenBank/DDBJ databases">
        <authorList>
            <person name="de Groot N.N."/>
        </authorList>
    </citation>
    <scope>NUCLEOTIDE SEQUENCE [LARGE SCALE GENOMIC DNA]</scope>
    <source>
        <strain evidence="10">1</strain>
    </source>
</reference>
<evidence type="ECO:0000313" key="10">
    <source>
        <dbReference type="EMBL" id="SCZ86614.1"/>
    </source>
</evidence>
<dbReference type="EC" id="1.5.1.2" evidence="4 5"/>
<dbReference type="OrthoDB" id="9805754at2"/>
<dbReference type="InterPro" id="IPR029036">
    <property type="entry name" value="P5CR_dimer"/>
</dbReference>
<organism evidence="10 11">
    <name type="scientific">Nitrosomonas mobilis</name>
    <dbReference type="NCBI Taxonomy" id="51642"/>
    <lineage>
        <taxon>Bacteria</taxon>
        <taxon>Pseudomonadati</taxon>
        <taxon>Pseudomonadota</taxon>
        <taxon>Betaproteobacteria</taxon>
        <taxon>Nitrosomonadales</taxon>
        <taxon>Nitrosomonadaceae</taxon>
        <taxon>Nitrosomonas</taxon>
    </lineage>
</organism>
<keyword evidence="11" id="KW-1185">Reference proteome</keyword>
<dbReference type="Gene3D" id="3.40.50.720">
    <property type="entry name" value="NAD(P)-binding Rossmann-like Domain"/>
    <property type="match status" value="1"/>
</dbReference>
<evidence type="ECO:0000256" key="3">
    <source>
        <dbReference type="ARBA" id="ARBA00023002"/>
    </source>
</evidence>
<evidence type="ECO:0000259" key="9">
    <source>
        <dbReference type="Pfam" id="PF14748"/>
    </source>
</evidence>
<dbReference type="PANTHER" id="PTHR11645:SF0">
    <property type="entry name" value="PYRROLINE-5-CARBOXYLATE REDUCTASE 3"/>
    <property type="match status" value="1"/>
</dbReference>
<comment type="pathway">
    <text evidence="4 7">Amino-acid biosynthesis; L-proline biosynthesis; L-proline from L-glutamate 5-semialdehyde: step 1/1.</text>
</comment>
<dbReference type="FunFam" id="1.10.3730.10:FF:000001">
    <property type="entry name" value="Pyrroline-5-carboxylate reductase"/>
    <property type="match status" value="1"/>
</dbReference>
<protein>
    <recommendedName>
        <fullName evidence="4 5">Pyrroline-5-carboxylate reductase</fullName>
        <shortName evidence="4">P5C reductase</shortName>
        <shortName evidence="4">P5CR</shortName>
        <ecNumber evidence="4 5">1.5.1.2</ecNumber>
    </recommendedName>
    <alternativeName>
        <fullName evidence="4">PCA reductase</fullName>
    </alternativeName>
</protein>
<comment type="function">
    <text evidence="4">Catalyzes the reduction of 1-pyrroline-5-carboxylate (PCA) to L-proline.</text>
</comment>
<comment type="catalytic activity">
    <reaction evidence="4">
        <text>L-proline + NAD(+) = (S)-1-pyrroline-5-carboxylate + NADH + 2 H(+)</text>
        <dbReference type="Rhea" id="RHEA:14105"/>
        <dbReference type="ChEBI" id="CHEBI:15378"/>
        <dbReference type="ChEBI" id="CHEBI:17388"/>
        <dbReference type="ChEBI" id="CHEBI:57540"/>
        <dbReference type="ChEBI" id="CHEBI:57945"/>
        <dbReference type="ChEBI" id="CHEBI:60039"/>
        <dbReference type="EC" id="1.5.1.2"/>
    </reaction>
</comment>
<comment type="similarity">
    <text evidence="1 4 7">Belongs to the pyrroline-5-carboxylate reductase family.</text>
</comment>
<dbReference type="SUPFAM" id="SSF51735">
    <property type="entry name" value="NAD(P)-binding Rossmann-fold domains"/>
    <property type="match status" value="1"/>
</dbReference>
<evidence type="ECO:0000256" key="4">
    <source>
        <dbReference type="HAMAP-Rule" id="MF_01925"/>
    </source>
</evidence>
<accession>A0A1G5SHF4</accession>
<dbReference type="InterPro" id="IPR008927">
    <property type="entry name" value="6-PGluconate_DH-like_C_sf"/>
</dbReference>
<name>A0A1G5SHF4_9PROT</name>
<sequence>MNITFIGGGNMAAAIIGGLLQQGNSPETLAVAEINTDRRTQLQHQFGINISATVADSSVNSDIYVLAVKPQQLRVVVTENATLLHNKLVISIAAGIRATDLSAWLDNQSYIIRAMPNTPCLIGKGVTGLYALPGVNASQKKQATDILGAVGSVIWCDDEIQLDAVTAMSGSGPAYVFYLLEAMQQAGTELGLSAETARQLSLETFIGASLLAADSHESFSTLRTRVTSPGGTTEQAILSLEQDNVKHALIDAIKAAHRRSQEIGHILSQS</sequence>
<dbReference type="GO" id="GO:0055129">
    <property type="term" value="P:L-proline biosynthetic process"/>
    <property type="evidence" value="ECO:0007669"/>
    <property type="project" value="UniProtKB-UniRule"/>
</dbReference>
<dbReference type="GO" id="GO:0004735">
    <property type="term" value="F:pyrroline-5-carboxylate reductase activity"/>
    <property type="evidence" value="ECO:0007669"/>
    <property type="project" value="UniProtKB-UniRule"/>
</dbReference>
<comment type="subcellular location">
    <subcellularLocation>
        <location evidence="4">Cytoplasm</location>
    </subcellularLocation>
</comment>
<dbReference type="NCBIfam" id="TIGR00112">
    <property type="entry name" value="proC"/>
    <property type="match status" value="1"/>
</dbReference>
<dbReference type="PANTHER" id="PTHR11645">
    <property type="entry name" value="PYRROLINE-5-CARBOXYLATE REDUCTASE"/>
    <property type="match status" value="1"/>
</dbReference>
<dbReference type="RefSeq" id="WP_090287754.1">
    <property type="nucleotide sequence ID" value="NZ_FMWO01000071.1"/>
</dbReference>
<dbReference type="GO" id="GO:0005737">
    <property type="term" value="C:cytoplasm"/>
    <property type="evidence" value="ECO:0007669"/>
    <property type="project" value="UniProtKB-SubCell"/>
</dbReference>
<dbReference type="HAMAP" id="MF_01925">
    <property type="entry name" value="P5C_reductase"/>
    <property type="match status" value="1"/>
</dbReference>
<evidence type="ECO:0000313" key="11">
    <source>
        <dbReference type="Proteomes" id="UP000198729"/>
    </source>
</evidence>
<feature type="binding site" evidence="6">
    <location>
        <begin position="6"/>
        <end position="11"/>
    </location>
    <ligand>
        <name>NADP(+)</name>
        <dbReference type="ChEBI" id="CHEBI:58349"/>
    </ligand>
</feature>
<keyword evidence="4 7" id="KW-0028">Amino-acid biosynthesis</keyword>
<comment type="catalytic activity">
    <reaction evidence="4 7">
        <text>L-proline + NADP(+) = (S)-1-pyrroline-5-carboxylate + NADPH + 2 H(+)</text>
        <dbReference type="Rhea" id="RHEA:14109"/>
        <dbReference type="ChEBI" id="CHEBI:15378"/>
        <dbReference type="ChEBI" id="CHEBI:17388"/>
        <dbReference type="ChEBI" id="CHEBI:57783"/>
        <dbReference type="ChEBI" id="CHEBI:58349"/>
        <dbReference type="ChEBI" id="CHEBI:60039"/>
        <dbReference type="EC" id="1.5.1.2"/>
    </reaction>
</comment>
<keyword evidence="4" id="KW-0963">Cytoplasm</keyword>
<dbReference type="InterPro" id="IPR053790">
    <property type="entry name" value="P5CR-like_CS"/>
</dbReference>
<proteinExistence type="inferred from homology"/>
<evidence type="ECO:0000256" key="7">
    <source>
        <dbReference type="RuleBase" id="RU003903"/>
    </source>
</evidence>
<feature type="domain" description="Pyrroline-5-carboxylate reductase dimerisation" evidence="9">
    <location>
        <begin position="159"/>
        <end position="262"/>
    </location>
</feature>
<dbReference type="Pfam" id="PF14748">
    <property type="entry name" value="P5CR_dimer"/>
    <property type="match status" value="1"/>
</dbReference>